<proteinExistence type="predicted"/>
<name>A0ABQ5NJD3_9BACI</name>
<sequence length="38" mass="4351">MKTTTLIYSIGAIALLIAALLDLKYKGLFYQLMQKFKK</sequence>
<gene>
    <name evidence="2" type="ORF">LYSBPC_15390</name>
</gene>
<evidence type="ECO:0000313" key="2">
    <source>
        <dbReference type="EMBL" id="GLC88412.1"/>
    </source>
</evidence>
<protein>
    <submittedName>
        <fullName evidence="2">Uncharacterized protein</fullName>
    </submittedName>
</protein>
<reference evidence="2" key="1">
    <citation type="submission" date="2022-08" db="EMBL/GenBank/DDBJ databases">
        <title>Draft genome sequence of Lysinibacillus sp. strain KH24.</title>
        <authorList>
            <person name="Kanbe H."/>
            <person name="Itoh H."/>
        </authorList>
    </citation>
    <scope>NUCLEOTIDE SEQUENCE</scope>
    <source>
        <strain evidence="2">KH24</strain>
    </source>
</reference>
<keyword evidence="1" id="KW-0472">Membrane</keyword>
<feature type="transmembrane region" description="Helical" evidence="1">
    <location>
        <begin position="6"/>
        <end position="25"/>
    </location>
</feature>
<comment type="caution">
    <text evidence="2">The sequence shown here is derived from an EMBL/GenBank/DDBJ whole genome shotgun (WGS) entry which is preliminary data.</text>
</comment>
<keyword evidence="1" id="KW-0812">Transmembrane</keyword>
<accession>A0ABQ5NJD3</accession>
<keyword evidence="1" id="KW-1133">Transmembrane helix</keyword>
<evidence type="ECO:0000313" key="3">
    <source>
        <dbReference type="Proteomes" id="UP001065593"/>
    </source>
</evidence>
<dbReference type="Proteomes" id="UP001065593">
    <property type="component" value="Unassembled WGS sequence"/>
</dbReference>
<organism evidence="2 3">
    <name type="scientific">Lysinibacillus piscis</name>
    <dbReference type="NCBI Taxonomy" id="2518931"/>
    <lineage>
        <taxon>Bacteria</taxon>
        <taxon>Bacillati</taxon>
        <taxon>Bacillota</taxon>
        <taxon>Bacilli</taxon>
        <taxon>Bacillales</taxon>
        <taxon>Bacillaceae</taxon>
        <taxon>Lysinibacillus</taxon>
    </lineage>
</organism>
<keyword evidence="3" id="KW-1185">Reference proteome</keyword>
<dbReference type="EMBL" id="BRZA01000002">
    <property type="protein sequence ID" value="GLC88412.1"/>
    <property type="molecule type" value="Genomic_DNA"/>
</dbReference>
<evidence type="ECO:0000256" key="1">
    <source>
        <dbReference type="SAM" id="Phobius"/>
    </source>
</evidence>